<organism evidence="7">
    <name type="scientific">hydrothermal vent metagenome</name>
    <dbReference type="NCBI Taxonomy" id="652676"/>
    <lineage>
        <taxon>unclassified sequences</taxon>
        <taxon>metagenomes</taxon>
        <taxon>ecological metagenomes</taxon>
    </lineage>
</organism>
<dbReference type="AlphaFoldDB" id="A0A3B0TEF4"/>
<dbReference type="GO" id="GO:0008610">
    <property type="term" value="P:lipid biosynthetic process"/>
    <property type="evidence" value="ECO:0007669"/>
    <property type="project" value="InterPro"/>
</dbReference>
<gene>
    <name evidence="7" type="ORF">MNBD_ALPHA09-972</name>
</gene>
<dbReference type="InterPro" id="IPR029063">
    <property type="entry name" value="SAM-dependent_MTases_sf"/>
</dbReference>
<keyword evidence="3 7" id="KW-0808">Transferase</keyword>
<dbReference type="SUPFAM" id="SSF53335">
    <property type="entry name" value="S-adenosyl-L-methionine-dependent methyltransferases"/>
    <property type="match status" value="1"/>
</dbReference>
<dbReference type="Gene3D" id="3.40.50.150">
    <property type="entry name" value="Vaccinia Virus protein VP39"/>
    <property type="match status" value="1"/>
</dbReference>
<evidence type="ECO:0000259" key="6">
    <source>
        <dbReference type="Pfam" id="PF25371"/>
    </source>
</evidence>
<protein>
    <submittedName>
        <fullName evidence="7">Cyclopropane-fatty-acyl-phospholipid synthase</fullName>
        <ecNumber evidence="7">2.1.1.79</ecNumber>
    </submittedName>
</protein>
<accession>A0A3B0TEF4</accession>
<dbReference type="PANTHER" id="PTHR43667">
    <property type="entry name" value="CYCLOPROPANE-FATTY-ACYL-PHOSPHOLIPID SYNTHASE"/>
    <property type="match status" value="1"/>
</dbReference>
<dbReference type="Pfam" id="PF02353">
    <property type="entry name" value="CMAS"/>
    <property type="match status" value="1"/>
</dbReference>
<sequence length="438" mass="49715">MFFGRASVTIGLVERDVTVGLKFLFGIIVRRGDLTIIDASGALHKFGDGTGRGVTIRLADKWVERKLTFNPSLYLGETYMDGGLTIEKGSLRDLIELLMANLHRRWPAPLKFREKLRTVLRLIHQYNPASRSRRNVAHHYDLDGALYELFLGPDRHYSCAYHQHPDMSLEEAQDAKMAHIAAKLDISDGQRILDIGSGWGGLGLYLAGLGEVSVTGLTLSQEQLTISRQRAEREGMGDRVDFQLEDYRRFGGQAAAGKFDRIVSVGMFEHVGVGHYRRFFNKIDELLADDGVALLHSIGRFDGPGSTNPWLAKYIFPGGYVPALSEVVPVIERAGLYITDIEILRKHYAFTLKEWERRFQAHRDKAAALFDERFCRMWEFYLIASELSFLYQDMMVFQIQITKSLHTLPLTRDYMFAWEARHAPAPGRKNESAPNSVN</sequence>
<evidence type="ECO:0000256" key="1">
    <source>
        <dbReference type="ARBA" id="ARBA00010815"/>
    </source>
</evidence>
<dbReference type="InterPro" id="IPR050723">
    <property type="entry name" value="CFA/CMAS"/>
</dbReference>
<evidence type="ECO:0000256" key="3">
    <source>
        <dbReference type="ARBA" id="ARBA00022679"/>
    </source>
</evidence>
<evidence type="ECO:0000256" key="2">
    <source>
        <dbReference type="ARBA" id="ARBA00022603"/>
    </source>
</evidence>
<dbReference type="PIRSF" id="PIRSF003085">
    <property type="entry name" value="CMAS"/>
    <property type="match status" value="1"/>
</dbReference>
<proteinExistence type="inferred from homology"/>
<dbReference type="InterPro" id="IPR057206">
    <property type="entry name" value="DUF7884"/>
</dbReference>
<dbReference type="EMBL" id="UOEM01000075">
    <property type="protein sequence ID" value="VAW14523.1"/>
    <property type="molecule type" value="Genomic_DNA"/>
</dbReference>
<evidence type="ECO:0000313" key="7">
    <source>
        <dbReference type="EMBL" id="VAW14523.1"/>
    </source>
</evidence>
<reference evidence="7" key="1">
    <citation type="submission" date="2018-06" db="EMBL/GenBank/DDBJ databases">
        <authorList>
            <person name="Zhirakovskaya E."/>
        </authorList>
    </citation>
    <scope>NUCLEOTIDE SEQUENCE</scope>
</reference>
<dbReference type="CDD" id="cd02440">
    <property type="entry name" value="AdoMet_MTases"/>
    <property type="match status" value="1"/>
</dbReference>
<dbReference type="PANTHER" id="PTHR43667:SF1">
    <property type="entry name" value="CYCLOPROPANE-FATTY-ACYL-PHOSPHOLIPID SYNTHASE"/>
    <property type="match status" value="1"/>
</dbReference>
<dbReference type="EC" id="2.1.1.79" evidence="7"/>
<dbReference type="InterPro" id="IPR003333">
    <property type="entry name" value="CMAS"/>
</dbReference>
<comment type="similarity">
    <text evidence="1">Belongs to the CFA/CMAS family.</text>
</comment>
<keyword evidence="2 7" id="KW-0489">Methyltransferase</keyword>
<evidence type="ECO:0000256" key="4">
    <source>
        <dbReference type="ARBA" id="ARBA00022691"/>
    </source>
</evidence>
<keyword evidence="4" id="KW-0949">S-adenosyl-L-methionine</keyword>
<dbReference type="GO" id="GO:0032259">
    <property type="term" value="P:methylation"/>
    <property type="evidence" value="ECO:0007669"/>
    <property type="project" value="UniProtKB-KW"/>
</dbReference>
<evidence type="ECO:0000256" key="5">
    <source>
        <dbReference type="ARBA" id="ARBA00023098"/>
    </source>
</evidence>
<name>A0A3B0TEF4_9ZZZZ</name>
<keyword evidence="5" id="KW-0443">Lipid metabolism</keyword>
<feature type="domain" description="DUF7884" evidence="6">
    <location>
        <begin position="41"/>
        <end position="101"/>
    </location>
</feature>
<dbReference type="Pfam" id="PF25371">
    <property type="entry name" value="DUF7884"/>
    <property type="match status" value="1"/>
</dbReference>
<dbReference type="GO" id="GO:0008825">
    <property type="term" value="F:cyclopropane-fatty-acyl-phospholipid synthase activity"/>
    <property type="evidence" value="ECO:0007669"/>
    <property type="project" value="UniProtKB-EC"/>
</dbReference>